<dbReference type="AlphaFoldDB" id="A0A8H6HYF2"/>
<dbReference type="PANTHER" id="PTHR45779:SF7">
    <property type="entry name" value="PEPTIDYLPROLYL ISOMERASE"/>
    <property type="match status" value="1"/>
</dbReference>
<name>A0A8H6HYF2_9AGAR</name>
<protein>
    <recommendedName>
        <fullName evidence="2 5">peptidylprolyl isomerase</fullName>
        <ecNumber evidence="2 5">5.2.1.8</ecNumber>
    </recommendedName>
</protein>
<accession>A0A8H6HYF2</accession>
<evidence type="ECO:0000256" key="5">
    <source>
        <dbReference type="PROSITE-ProRule" id="PRU00277"/>
    </source>
</evidence>
<evidence type="ECO:0000256" key="6">
    <source>
        <dbReference type="SAM" id="SignalP"/>
    </source>
</evidence>
<keyword evidence="3 5" id="KW-0697">Rotamase</keyword>
<dbReference type="InterPro" id="IPR046357">
    <property type="entry name" value="PPIase_dom_sf"/>
</dbReference>
<comment type="caution">
    <text evidence="8">The sequence shown here is derived from an EMBL/GenBank/DDBJ whole genome shotgun (WGS) entry which is preliminary data.</text>
</comment>
<dbReference type="PROSITE" id="PS50059">
    <property type="entry name" value="FKBP_PPIASE"/>
    <property type="match status" value="1"/>
</dbReference>
<evidence type="ECO:0000256" key="2">
    <source>
        <dbReference type="ARBA" id="ARBA00013194"/>
    </source>
</evidence>
<evidence type="ECO:0000259" key="7">
    <source>
        <dbReference type="PROSITE" id="PS50059"/>
    </source>
</evidence>
<sequence length="148" mass="16416">MKRVMNAVFYGLILALLALVVEAKKKDDNPNAPPKRLKIETTYTPPSCNRKARKSKTGDRLKVNYSGTFWKDQDTIIDSNHKSGKPYEFNVGLGNVIAGWDRGLTKMCVGEKRVLTIPAHQTNQAEPLVYSVELVGIDTAPAVKSTKK</sequence>
<dbReference type="SUPFAM" id="SSF54534">
    <property type="entry name" value="FKBP-like"/>
    <property type="match status" value="1"/>
</dbReference>
<dbReference type="Gene3D" id="3.10.50.40">
    <property type="match status" value="1"/>
</dbReference>
<comment type="catalytic activity">
    <reaction evidence="1 5">
        <text>[protein]-peptidylproline (omega=180) = [protein]-peptidylproline (omega=0)</text>
        <dbReference type="Rhea" id="RHEA:16237"/>
        <dbReference type="Rhea" id="RHEA-COMP:10747"/>
        <dbReference type="Rhea" id="RHEA-COMP:10748"/>
        <dbReference type="ChEBI" id="CHEBI:83833"/>
        <dbReference type="ChEBI" id="CHEBI:83834"/>
        <dbReference type="EC" id="5.2.1.8"/>
    </reaction>
</comment>
<feature type="domain" description="PPIase FKBP-type" evidence="7">
    <location>
        <begin position="58"/>
        <end position="120"/>
    </location>
</feature>
<keyword evidence="6" id="KW-0732">Signal</keyword>
<feature type="signal peptide" evidence="6">
    <location>
        <begin position="1"/>
        <end position="23"/>
    </location>
</feature>
<keyword evidence="4 5" id="KW-0413">Isomerase</keyword>
<dbReference type="GO" id="GO:0003755">
    <property type="term" value="F:peptidyl-prolyl cis-trans isomerase activity"/>
    <property type="evidence" value="ECO:0007669"/>
    <property type="project" value="UniProtKB-KW"/>
</dbReference>
<evidence type="ECO:0000313" key="8">
    <source>
        <dbReference type="EMBL" id="KAF6754617.1"/>
    </source>
</evidence>
<evidence type="ECO:0000256" key="3">
    <source>
        <dbReference type="ARBA" id="ARBA00023110"/>
    </source>
</evidence>
<dbReference type="Proteomes" id="UP000521943">
    <property type="component" value="Unassembled WGS sequence"/>
</dbReference>
<proteinExistence type="predicted"/>
<dbReference type="InterPro" id="IPR044609">
    <property type="entry name" value="FKBP2/11"/>
</dbReference>
<dbReference type="EMBL" id="JACGCI010000033">
    <property type="protein sequence ID" value="KAF6754617.1"/>
    <property type="molecule type" value="Genomic_DNA"/>
</dbReference>
<dbReference type="InterPro" id="IPR001179">
    <property type="entry name" value="PPIase_FKBP_dom"/>
</dbReference>
<evidence type="ECO:0000256" key="1">
    <source>
        <dbReference type="ARBA" id="ARBA00000971"/>
    </source>
</evidence>
<dbReference type="OrthoDB" id="2889355at2759"/>
<dbReference type="Pfam" id="PF00254">
    <property type="entry name" value="FKBP_C"/>
    <property type="match status" value="1"/>
</dbReference>
<gene>
    <name evidence="8" type="ORF">DFP72DRAFT_361413</name>
</gene>
<dbReference type="PANTHER" id="PTHR45779">
    <property type="entry name" value="PEPTIDYLPROLYL ISOMERASE"/>
    <property type="match status" value="1"/>
</dbReference>
<keyword evidence="9" id="KW-1185">Reference proteome</keyword>
<dbReference type="GO" id="GO:0005783">
    <property type="term" value="C:endoplasmic reticulum"/>
    <property type="evidence" value="ECO:0007669"/>
    <property type="project" value="TreeGrafter"/>
</dbReference>
<feature type="chain" id="PRO_5034232086" description="peptidylprolyl isomerase" evidence="6">
    <location>
        <begin position="24"/>
        <end position="148"/>
    </location>
</feature>
<evidence type="ECO:0000256" key="4">
    <source>
        <dbReference type="ARBA" id="ARBA00023235"/>
    </source>
</evidence>
<reference evidence="8 9" key="1">
    <citation type="submission" date="2020-07" db="EMBL/GenBank/DDBJ databases">
        <title>Comparative genomics of pyrophilous fungi reveals a link between fire events and developmental genes.</title>
        <authorList>
            <consortium name="DOE Joint Genome Institute"/>
            <person name="Steindorff A.S."/>
            <person name="Carver A."/>
            <person name="Calhoun S."/>
            <person name="Stillman K."/>
            <person name="Liu H."/>
            <person name="Lipzen A."/>
            <person name="Pangilinan J."/>
            <person name="Labutti K."/>
            <person name="Bruns T.D."/>
            <person name="Grigoriev I.V."/>
        </authorList>
    </citation>
    <scope>NUCLEOTIDE SEQUENCE [LARGE SCALE GENOMIC DNA]</scope>
    <source>
        <strain evidence="8 9">CBS 144469</strain>
    </source>
</reference>
<dbReference type="EC" id="5.2.1.8" evidence="2 5"/>
<organism evidence="8 9">
    <name type="scientific">Ephemerocybe angulata</name>
    <dbReference type="NCBI Taxonomy" id="980116"/>
    <lineage>
        <taxon>Eukaryota</taxon>
        <taxon>Fungi</taxon>
        <taxon>Dikarya</taxon>
        <taxon>Basidiomycota</taxon>
        <taxon>Agaricomycotina</taxon>
        <taxon>Agaricomycetes</taxon>
        <taxon>Agaricomycetidae</taxon>
        <taxon>Agaricales</taxon>
        <taxon>Agaricineae</taxon>
        <taxon>Psathyrellaceae</taxon>
        <taxon>Ephemerocybe</taxon>
    </lineage>
</organism>
<evidence type="ECO:0000313" key="9">
    <source>
        <dbReference type="Proteomes" id="UP000521943"/>
    </source>
</evidence>